<feature type="domain" description="Flagellar basal-body/hook protein C-terminal" evidence="6">
    <location>
        <begin position="203"/>
        <end position="246"/>
    </location>
</feature>
<comment type="subunit">
    <text evidence="4">The basal body constitutes a major portion of the flagellar organelle and consists of five rings (E,L,P,S, and M) mounted on a central rod. The rod consists of about 26 subunits of FlgG in the distal portion, and FlgB, FlgC and FlgF are thought to build up the proximal portion of the rod with about 6 subunits each.</text>
</comment>
<dbReference type="GO" id="GO:0071978">
    <property type="term" value="P:bacterial-type flagellum-dependent swarming motility"/>
    <property type="evidence" value="ECO:0007669"/>
    <property type="project" value="TreeGrafter"/>
</dbReference>
<comment type="subcellular location">
    <subcellularLocation>
        <location evidence="1">Bacterial flagellum basal body</location>
    </subcellularLocation>
</comment>
<reference evidence="8" key="1">
    <citation type="submission" date="2016-09" db="EMBL/GenBank/DDBJ databases">
        <authorList>
            <person name="Wibberg D."/>
        </authorList>
    </citation>
    <scope>NUCLEOTIDE SEQUENCE [LARGE SCALE GENOMIC DNA]</scope>
</reference>
<dbReference type="AlphaFoldDB" id="A0A1M4N7J6"/>
<dbReference type="PANTHER" id="PTHR30435:SF18">
    <property type="entry name" value="FLAGELLAR BASAL-BODY ROD PROTEIN FLGF"/>
    <property type="match status" value="1"/>
</dbReference>
<dbReference type="GO" id="GO:0009425">
    <property type="term" value="C:bacterial-type flagellum basal body"/>
    <property type="evidence" value="ECO:0007669"/>
    <property type="project" value="UniProtKB-SubCell"/>
</dbReference>
<sequence length="253" mass="27342">MDRLIYTALNSLHNRRDSNVTQAQNLANMNVPGYRADLDNPGGTRFAAALDQASVRAFQLEKGPAGFSEDSGFLDKTDNLLDVAIADQGYFFMKPDNGGPPALTRRGDLAVGNDGILRNGAGEEMLNAQMQPINIPPFRQIVINEIGEIIIEPIDGAPGEQLNIGALATTMPPEGTLQKGLDGHIRNKDGTMPPVDQQAKVLQGTLERSNVNPIDELLATIENQRGFEFGMKMIAETQKIDEAGASLMQAPME</sequence>
<evidence type="ECO:0000259" key="6">
    <source>
        <dbReference type="Pfam" id="PF06429"/>
    </source>
</evidence>
<evidence type="ECO:0000256" key="5">
    <source>
        <dbReference type="ARBA" id="ARBA00040228"/>
    </source>
</evidence>
<evidence type="ECO:0000313" key="7">
    <source>
        <dbReference type="EMBL" id="SCM69136.1"/>
    </source>
</evidence>
<protein>
    <recommendedName>
        <fullName evidence="5">Flagellar basal-body rod protein FlgF</fullName>
    </recommendedName>
</protein>
<dbReference type="InterPro" id="IPR010930">
    <property type="entry name" value="Flg_bb/hook_C_dom"/>
</dbReference>
<dbReference type="RefSeq" id="WP_072708400.1">
    <property type="nucleotide sequence ID" value="NZ_FMJB01000063.1"/>
</dbReference>
<comment type="similarity">
    <text evidence="2">Belongs to the flagella basal body rod proteins family.</text>
</comment>
<gene>
    <name evidence="7" type="ORF">KARMA_3369</name>
</gene>
<dbReference type="SUPFAM" id="SSF117143">
    <property type="entry name" value="Flagellar hook protein flgE"/>
    <property type="match status" value="1"/>
</dbReference>
<evidence type="ECO:0000313" key="8">
    <source>
        <dbReference type="Proteomes" id="UP000184085"/>
    </source>
</evidence>
<organism evidence="7 8">
    <name type="scientific">Donghicola eburneus</name>
    <dbReference type="NCBI Taxonomy" id="393278"/>
    <lineage>
        <taxon>Bacteria</taxon>
        <taxon>Pseudomonadati</taxon>
        <taxon>Pseudomonadota</taxon>
        <taxon>Alphaproteobacteria</taxon>
        <taxon>Rhodobacterales</taxon>
        <taxon>Roseobacteraceae</taxon>
        <taxon>Donghicola</taxon>
    </lineage>
</organism>
<keyword evidence="8" id="KW-1185">Reference proteome</keyword>
<dbReference type="Proteomes" id="UP000184085">
    <property type="component" value="Unassembled WGS sequence"/>
</dbReference>
<evidence type="ECO:0000256" key="2">
    <source>
        <dbReference type="ARBA" id="ARBA00009677"/>
    </source>
</evidence>
<keyword evidence="3" id="KW-0975">Bacterial flagellum</keyword>
<accession>A0A1M4N7J6</accession>
<name>A0A1M4N7J6_9RHOB</name>
<evidence type="ECO:0000256" key="3">
    <source>
        <dbReference type="ARBA" id="ARBA00023143"/>
    </source>
</evidence>
<proteinExistence type="inferred from homology"/>
<dbReference type="Pfam" id="PF06429">
    <property type="entry name" value="Flg_bbr_C"/>
    <property type="match status" value="1"/>
</dbReference>
<dbReference type="PANTHER" id="PTHR30435">
    <property type="entry name" value="FLAGELLAR PROTEIN"/>
    <property type="match status" value="1"/>
</dbReference>
<evidence type="ECO:0000256" key="1">
    <source>
        <dbReference type="ARBA" id="ARBA00004117"/>
    </source>
</evidence>
<evidence type="ECO:0000256" key="4">
    <source>
        <dbReference type="ARBA" id="ARBA00038560"/>
    </source>
</evidence>
<dbReference type="EMBL" id="FMJB01000063">
    <property type="protein sequence ID" value="SCM69136.1"/>
    <property type="molecule type" value="Genomic_DNA"/>
</dbReference>
<dbReference type="InterPro" id="IPR037925">
    <property type="entry name" value="FlgE/F/G-like"/>
</dbReference>